<feature type="active site" description="Nucleophile" evidence="9">
    <location>
        <position position="352"/>
    </location>
</feature>
<protein>
    <recommendedName>
        <fullName evidence="3 11">Beta-glucosidase</fullName>
        <ecNumber evidence="3 11">3.2.1.21</ecNumber>
    </recommendedName>
</protein>
<dbReference type="PANTHER" id="PTHR10353">
    <property type="entry name" value="GLYCOSYL HYDROLASE"/>
    <property type="match status" value="1"/>
</dbReference>
<gene>
    <name evidence="12" type="ORF">BCF44_116230</name>
</gene>
<dbReference type="GO" id="GO:0005829">
    <property type="term" value="C:cytosol"/>
    <property type="evidence" value="ECO:0007669"/>
    <property type="project" value="TreeGrafter"/>
</dbReference>
<comment type="similarity">
    <text evidence="2 11">Belongs to the glycosyl hydrolase 1 family.</text>
</comment>
<feature type="binding site" evidence="10">
    <location>
        <position position="118"/>
    </location>
    <ligand>
        <name>substrate</name>
    </ligand>
</feature>
<dbReference type="AlphaFoldDB" id="A0A3E0H158"/>
<dbReference type="FunFam" id="3.20.20.80:FF:000004">
    <property type="entry name" value="Beta-glucosidase 6-phospho-beta-glucosidase"/>
    <property type="match status" value="1"/>
</dbReference>
<keyword evidence="5" id="KW-0136">Cellulose degradation</keyword>
<keyword evidence="13" id="KW-1185">Reference proteome</keyword>
<organism evidence="12 13">
    <name type="scientific">Kutzneria buriramensis</name>
    <dbReference type="NCBI Taxonomy" id="1045776"/>
    <lineage>
        <taxon>Bacteria</taxon>
        <taxon>Bacillati</taxon>
        <taxon>Actinomycetota</taxon>
        <taxon>Actinomycetes</taxon>
        <taxon>Pseudonocardiales</taxon>
        <taxon>Pseudonocardiaceae</taxon>
        <taxon>Kutzneria</taxon>
    </lineage>
</organism>
<dbReference type="InterPro" id="IPR001360">
    <property type="entry name" value="Glyco_hydro_1"/>
</dbReference>
<dbReference type="EC" id="3.2.1.21" evidence="3 11"/>
<accession>A0A3E0H158</accession>
<keyword evidence="7 11" id="KW-0326">Glycosidase</keyword>
<feature type="binding site" evidence="10">
    <location>
        <position position="289"/>
    </location>
    <ligand>
        <name>substrate</name>
    </ligand>
</feature>
<dbReference type="OrthoDB" id="9765195at2"/>
<evidence type="ECO:0000256" key="9">
    <source>
        <dbReference type="PIRSR" id="PIRSR617736-1"/>
    </source>
</evidence>
<dbReference type="EMBL" id="QUNO01000016">
    <property type="protein sequence ID" value="REH36361.1"/>
    <property type="molecule type" value="Genomic_DNA"/>
</dbReference>
<dbReference type="SUPFAM" id="SSF51445">
    <property type="entry name" value="(Trans)glycosidases"/>
    <property type="match status" value="1"/>
</dbReference>
<keyword evidence="4 11" id="KW-0378">Hydrolase</keyword>
<keyword evidence="8" id="KW-0624">Polysaccharide degradation</keyword>
<dbReference type="GO" id="GO:0008422">
    <property type="term" value="F:beta-glucosidase activity"/>
    <property type="evidence" value="ECO:0007669"/>
    <property type="project" value="UniProtKB-EC"/>
</dbReference>
<feature type="binding site" evidence="10">
    <location>
        <position position="162"/>
    </location>
    <ligand>
        <name>substrate</name>
    </ligand>
</feature>
<evidence type="ECO:0000256" key="7">
    <source>
        <dbReference type="ARBA" id="ARBA00023295"/>
    </source>
</evidence>
<name>A0A3E0H158_9PSEU</name>
<evidence type="ECO:0000256" key="4">
    <source>
        <dbReference type="ARBA" id="ARBA00022801"/>
    </source>
</evidence>
<dbReference type="PANTHER" id="PTHR10353:SF36">
    <property type="entry name" value="LP05116P"/>
    <property type="match status" value="1"/>
</dbReference>
<feature type="binding site" evidence="10">
    <location>
        <position position="399"/>
    </location>
    <ligand>
        <name>substrate</name>
    </ligand>
</feature>
<dbReference type="InterPro" id="IPR017853">
    <property type="entry name" value="GH"/>
</dbReference>
<feature type="binding site" evidence="10">
    <location>
        <begin position="406"/>
        <end position="407"/>
    </location>
    <ligand>
        <name>substrate</name>
    </ligand>
</feature>
<comment type="caution">
    <text evidence="12">The sequence shown here is derived from an EMBL/GenBank/DDBJ whole genome shotgun (WGS) entry which is preliminary data.</text>
</comment>
<feature type="active site" description="Proton donor" evidence="9">
    <location>
        <position position="163"/>
    </location>
</feature>
<dbReference type="InterPro" id="IPR033132">
    <property type="entry name" value="GH_1_N_CS"/>
</dbReference>
<evidence type="ECO:0000256" key="2">
    <source>
        <dbReference type="ARBA" id="ARBA00010838"/>
    </source>
</evidence>
<dbReference type="Proteomes" id="UP000256269">
    <property type="component" value="Unassembled WGS sequence"/>
</dbReference>
<evidence type="ECO:0000313" key="13">
    <source>
        <dbReference type="Proteomes" id="UP000256269"/>
    </source>
</evidence>
<evidence type="ECO:0000256" key="8">
    <source>
        <dbReference type="ARBA" id="ARBA00023326"/>
    </source>
</evidence>
<evidence type="ECO:0000256" key="11">
    <source>
        <dbReference type="RuleBase" id="RU361175"/>
    </source>
</evidence>
<proteinExistence type="inferred from homology"/>
<sequence length="447" mass="49690">MTVFPEGFLWGAATAAYQVEGAAVEDGRCESIWDVFCRMPGRVVNGDNGTVATNHYHLLDVDLALMSELNLNAYRFSVSWPRVVDDDGGVNRKGLDFYERLVDGLLDRGIRPFLTLYHWDLPQRLEHQGGWAQRDTALHFADYAQVVHEALGDRVDDWTTLNEPYCASLLGYAAGVHAPGRREPRAAAAAVHHLLLAHGLARKVIDKRVGISLNLYAVDPVNPDDPVDIDAAWRVDGLQNRLFLDPVLLGKYPSDVLGDLAPLGFADHIRDGDLALIGAPLDWLGVNYYTRHRVTGHAGGRTPEWIGAEHLHNVPSGLPTTAMGWEELPDGLFRTLNRLHTEYPRLPIHITENGAAYDDAPDAAGFVEDRDRQRYFEQHLHCVEAAITAGVDVRGYFAWSLLDNFEWAEGYAKRFGIAHVDFGTFARTPKLSGRWYARVAGANALPE</sequence>
<evidence type="ECO:0000313" key="12">
    <source>
        <dbReference type="EMBL" id="REH36361.1"/>
    </source>
</evidence>
<evidence type="ECO:0000256" key="5">
    <source>
        <dbReference type="ARBA" id="ARBA00023001"/>
    </source>
</evidence>
<dbReference type="NCBIfam" id="TIGR03356">
    <property type="entry name" value="BGL"/>
    <property type="match status" value="1"/>
</dbReference>
<evidence type="ECO:0000256" key="1">
    <source>
        <dbReference type="ARBA" id="ARBA00000448"/>
    </source>
</evidence>
<evidence type="ECO:0000256" key="10">
    <source>
        <dbReference type="PIRSR" id="PIRSR617736-2"/>
    </source>
</evidence>
<keyword evidence="6" id="KW-0119">Carbohydrate metabolism</keyword>
<dbReference type="InterPro" id="IPR017736">
    <property type="entry name" value="Glyco_hydro_1_beta-glucosidase"/>
</dbReference>
<dbReference type="Pfam" id="PF00232">
    <property type="entry name" value="Glyco_hydro_1"/>
    <property type="match status" value="1"/>
</dbReference>
<comment type="catalytic activity">
    <reaction evidence="1 11">
        <text>Hydrolysis of terminal, non-reducing beta-D-glucosyl residues with release of beta-D-glucose.</text>
        <dbReference type="EC" id="3.2.1.21"/>
    </reaction>
</comment>
<evidence type="ECO:0000256" key="6">
    <source>
        <dbReference type="ARBA" id="ARBA00023277"/>
    </source>
</evidence>
<dbReference type="PROSITE" id="PS00653">
    <property type="entry name" value="GLYCOSYL_HYDROL_F1_2"/>
    <property type="match status" value="1"/>
</dbReference>
<dbReference type="PRINTS" id="PR00131">
    <property type="entry name" value="GLHYDRLASE1"/>
</dbReference>
<evidence type="ECO:0000256" key="3">
    <source>
        <dbReference type="ARBA" id="ARBA00012744"/>
    </source>
</evidence>
<dbReference type="Gene3D" id="3.20.20.80">
    <property type="entry name" value="Glycosidases"/>
    <property type="match status" value="1"/>
</dbReference>
<reference evidence="12 13" key="1">
    <citation type="submission" date="2018-08" db="EMBL/GenBank/DDBJ databases">
        <title>Genomic Encyclopedia of Archaeal and Bacterial Type Strains, Phase II (KMG-II): from individual species to whole genera.</title>
        <authorList>
            <person name="Goeker M."/>
        </authorList>
    </citation>
    <scope>NUCLEOTIDE SEQUENCE [LARGE SCALE GENOMIC DNA]</scope>
    <source>
        <strain evidence="12 13">DSM 45791</strain>
    </source>
</reference>
<feature type="binding site" evidence="10">
    <location>
        <position position="18"/>
    </location>
    <ligand>
        <name>substrate</name>
    </ligand>
</feature>
<dbReference type="GO" id="GO:0030245">
    <property type="term" value="P:cellulose catabolic process"/>
    <property type="evidence" value="ECO:0007669"/>
    <property type="project" value="UniProtKB-KW"/>
</dbReference>